<accession>A0A7C3RJZ5</accession>
<organism evidence="8">
    <name type="scientific">Dictyoglomus thermophilum</name>
    <dbReference type="NCBI Taxonomy" id="14"/>
    <lineage>
        <taxon>Bacteria</taxon>
        <taxon>Pseudomonadati</taxon>
        <taxon>Dictyoglomota</taxon>
        <taxon>Dictyoglomia</taxon>
        <taxon>Dictyoglomales</taxon>
        <taxon>Dictyoglomaceae</taxon>
        <taxon>Dictyoglomus</taxon>
    </lineage>
</organism>
<keyword evidence="2 7" id="KW-0479">Metal-binding</keyword>
<evidence type="ECO:0000256" key="6">
    <source>
        <dbReference type="PIRSR" id="PIRSR000915-2"/>
    </source>
</evidence>
<dbReference type="Gene3D" id="3.40.50.1000">
    <property type="entry name" value="HAD superfamily/HAD-like"/>
    <property type="match status" value="2"/>
</dbReference>
<feature type="binding site" evidence="6">
    <location>
        <position position="182"/>
    </location>
    <ligand>
        <name>substrate</name>
    </ligand>
</feature>
<feature type="active site" description="Proton donor" evidence="5">
    <location>
        <position position="11"/>
    </location>
</feature>
<proteinExistence type="inferred from homology"/>
<dbReference type="FunFam" id="3.40.50.1000:FF:000053">
    <property type="entry name" value="TIGR01457 family HAD hydrolase"/>
    <property type="match status" value="1"/>
</dbReference>
<evidence type="ECO:0000256" key="1">
    <source>
        <dbReference type="ARBA" id="ARBA00006696"/>
    </source>
</evidence>
<dbReference type="InterPro" id="IPR023214">
    <property type="entry name" value="HAD_sf"/>
</dbReference>
<evidence type="ECO:0000256" key="2">
    <source>
        <dbReference type="ARBA" id="ARBA00022723"/>
    </source>
</evidence>
<keyword evidence="4 7" id="KW-0460">Magnesium</keyword>
<feature type="binding site" evidence="7">
    <location>
        <position position="9"/>
    </location>
    <ligand>
        <name>Mg(2+)</name>
        <dbReference type="ChEBI" id="CHEBI:18420"/>
    </ligand>
</feature>
<feature type="binding site" evidence="7">
    <location>
        <position position="207"/>
    </location>
    <ligand>
        <name>Mg(2+)</name>
        <dbReference type="ChEBI" id="CHEBI:18420"/>
    </ligand>
</feature>
<dbReference type="EMBL" id="DTIN01000009">
    <property type="protein sequence ID" value="HFX12963.1"/>
    <property type="molecule type" value="Genomic_DNA"/>
</dbReference>
<feature type="binding site" evidence="7">
    <location>
        <position position="11"/>
    </location>
    <ligand>
        <name>Mg(2+)</name>
        <dbReference type="ChEBI" id="CHEBI:18420"/>
    </ligand>
</feature>
<name>A0A7C3RJZ5_DICTH</name>
<protein>
    <submittedName>
        <fullName evidence="8">HAD family hydrolase</fullName>
    </submittedName>
</protein>
<evidence type="ECO:0000256" key="7">
    <source>
        <dbReference type="PIRSR" id="PIRSR000915-3"/>
    </source>
</evidence>
<dbReference type="InterPro" id="IPR036412">
    <property type="entry name" value="HAD-like_sf"/>
</dbReference>
<dbReference type="PIRSF" id="PIRSF000915">
    <property type="entry name" value="PGP-type_phosphatase"/>
    <property type="match status" value="1"/>
</dbReference>
<dbReference type="Pfam" id="PF13242">
    <property type="entry name" value="Hydrolase_like"/>
    <property type="match status" value="1"/>
</dbReference>
<dbReference type="Pfam" id="PF13344">
    <property type="entry name" value="Hydrolase_6"/>
    <property type="match status" value="1"/>
</dbReference>
<reference evidence="8" key="1">
    <citation type="journal article" date="2020" name="mSystems">
        <title>Genome- and Community-Level Interaction Insights into Carbon Utilization and Element Cycling Functions of Hydrothermarchaeota in Hydrothermal Sediment.</title>
        <authorList>
            <person name="Zhou Z."/>
            <person name="Liu Y."/>
            <person name="Xu W."/>
            <person name="Pan J."/>
            <person name="Luo Z.H."/>
            <person name="Li M."/>
        </authorList>
    </citation>
    <scope>NUCLEOTIDE SEQUENCE [LARGE SCALE GENOMIC DNA]</scope>
    <source>
        <strain evidence="8">SpSt-81</strain>
    </source>
</reference>
<dbReference type="SUPFAM" id="SSF56784">
    <property type="entry name" value="HAD-like"/>
    <property type="match status" value="1"/>
</dbReference>
<dbReference type="InterPro" id="IPR006357">
    <property type="entry name" value="HAD-SF_hydro_IIA"/>
</dbReference>
<evidence type="ECO:0000256" key="3">
    <source>
        <dbReference type="ARBA" id="ARBA00022801"/>
    </source>
</evidence>
<evidence type="ECO:0000313" key="8">
    <source>
        <dbReference type="EMBL" id="HFX12963.1"/>
    </source>
</evidence>
<feature type="active site" description="Nucleophile" evidence="5">
    <location>
        <position position="9"/>
    </location>
</feature>
<keyword evidence="3 8" id="KW-0378">Hydrolase</keyword>
<dbReference type="GO" id="GO:0016791">
    <property type="term" value="F:phosphatase activity"/>
    <property type="evidence" value="ECO:0007669"/>
    <property type="project" value="TreeGrafter"/>
</dbReference>
<dbReference type="SFLD" id="SFLDG01139">
    <property type="entry name" value="C2.A:_Pyridoxal_Phosphate_Phos"/>
    <property type="match status" value="1"/>
</dbReference>
<dbReference type="GO" id="GO:0005737">
    <property type="term" value="C:cytoplasm"/>
    <property type="evidence" value="ECO:0007669"/>
    <property type="project" value="TreeGrafter"/>
</dbReference>
<dbReference type="PANTHER" id="PTHR19288">
    <property type="entry name" value="4-NITROPHENYLPHOSPHATASE-RELATED"/>
    <property type="match status" value="1"/>
</dbReference>
<dbReference type="AlphaFoldDB" id="A0A7C3RJZ5"/>
<dbReference type="CDD" id="cd07530">
    <property type="entry name" value="HAD_Pase_UmpH-like"/>
    <property type="match status" value="1"/>
</dbReference>
<dbReference type="GO" id="GO:0046872">
    <property type="term" value="F:metal ion binding"/>
    <property type="evidence" value="ECO:0007669"/>
    <property type="project" value="UniProtKB-KW"/>
</dbReference>
<dbReference type="PANTHER" id="PTHR19288:SF46">
    <property type="entry name" value="HALOACID DEHALOGENASE-LIKE HYDROLASE DOMAIN-CONTAINING PROTEIN 2"/>
    <property type="match status" value="1"/>
</dbReference>
<comment type="caution">
    <text evidence="8">The sequence shown here is derived from an EMBL/GenBank/DDBJ whole genome shotgun (WGS) entry which is preliminary data.</text>
</comment>
<comment type="similarity">
    <text evidence="1">Belongs to the HAD-like hydrolase superfamily. NagD family.</text>
</comment>
<dbReference type="SFLD" id="SFLDS00003">
    <property type="entry name" value="Haloacid_Dehalogenase"/>
    <property type="match status" value="1"/>
</dbReference>
<sequence>MKLKGLLIDLDGSIYRGDVPLHYSKEFIEFLREKNVKFMFLTNNSTKLPEEYIEKLQKMGIFTNTDEILTSGIATAIYLKKIKNQGTAYVIGEKALKKVISDIGWELCEDKDMVDSVVVGLDREFTFEKLRKANYHIRNGAKFLATNPDKTFPTENGIDPGAGSLVAAVSSASQKRPFIIGKPSPYMGKIAIEKLGLKSEEVGVVGDRIDTDICLGKRLNVKTFLLLTGVTQSKDLERSKIKPDFVFENLEDLTKFLKGHLEK</sequence>
<evidence type="ECO:0000256" key="4">
    <source>
        <dbReference type="ARBA" id="ARBA00022842"/>
    </source>
</evidence>
<gene>
    <name evidence="8" type="ORF">ENW00_02235</name>
</gene>
<comment type="cofactor">
    <cofactor evidence="7">
        <name>Mg(2+)</name>
        <dbReference type="ChEBI" id="CHEBI:18420"/>
    </cofactor>
    <text evidence="7">Divalent metal ions. Mg(2+) is the most effective.</text>
</comment>
<evidence type="ECO:0000256" key="5">
    <source>
        <dbReference type="PIRSR" id="PIRSR000915-1"/>
    </source>
</evidence>
<dbReference type="NCBIfam" id="TIGR01460">
    <property type="entry name" value="HAD-SF-IIA"/>
    <property type="match status" value="1"/>
</dbReference>